<name>A0A7X2H961_9BACL</name>
<evidence type="ECO:0000313" key="3">
    <source>
        <dbReference type="EMBL" id="MRN55847.1"/>
    </source>
</evidence>
<comment type="caution">
    <text evidence="3">The sequence shown here is derived from an EMBL/GenBank/DDBJ whole genome shotgun (WGS) entry which is preliminary data.</text>
</comment>
<dbReference type="EMBL" id="WJXB01000010">
    <property type="protein sequence ID" value="MRN55847.1"/>
    <property type="molecule type" value="Genomic_DNA"/>
</dbReference>
<protein>
    <recommendedName>
        <fullName evidence="2">Bypass of forespore C C-terminal domain-containing protein</fullName>
    </recommendedName>
</protein>
<feature type="transmembrane region" description="Helical" evidence="1">
    <location>
        <begin position="37"/>
        <end position="55"/>
    </location>
</feature>
<evidence type="ECO:0000259" key="2">
    <source>
        <dbReference type="Pfam" id="PF08955"/>
    </source>
</evidence>
<keyword evidence="4" id="KW-1185">Reference proteome</keyword>
<keyword evidence="1" id="KW-0812">Transmembrane</keyword>
<dbReference type="AlphaFoldDB" id="A0A7X2H961"/>
<dbReference type="Gene3D" id="3.30.70.1740">
    <property type="entry name" value="Bypass-of-forespore C, C-terminal domain"/>
    <property type="match status" value="1"/>
</dbReference>
<feature type="domain" description="Bypass of forespore C C-terminal" evidence="2">
    <location>
        <begin position="181"/>
        <end position="257"/>
    </location>
</feature>
<organism evidence="3 4">
    <name type="scientific">Paenibacillus monticola</name>
    <dbReference type="NCBI Taxonomy" id="2666075"/>
    <lineage>
        <taxon>Bacteria</taxon>
        <taxon>Bacillati</taxon>
        <taxon>Bacillota</taxon>
        <taxon>Bacilli</taxon>
        <taxon>Bacillales</taxon>
        <taxon>Paenibacillaceae</taxon>
        <taxon>Paenibacillus</taxon>
    </lineage>
</organism>
<evidence type="ECO:0000313" key="4">
    <source>
        <dbReference type="Proteomes" id="UP000463051"/>
    </source>
</evidence>
<reference evidence="3 4" key="1">
    <citation type="submission" date="2019-11" db="EMBL/GenBank/DDBJ databases">
        <title>Paenibacillus monticola sp. nov., a novel PGPR strain isolated from mountain sample in China.</title>
        <authorList>
            <person name="Zhao Q."/>
            <person name="Li H.-P."/>
            <person name="Zhang J.-L."/>
        </authorList>
    </citation>
    <scope>NUCLEOTIDE SEQUENCE [LARGE SCALE GENOMIC DNA]</scope>
    <source>
        <strain evidence="3 4">LC-T2</strain>
    </source>
</reference>
<proteinExistence type="predicted"/>
<dbReference type="InterPro" id="IPR015050">
    <property type="entry name" value="BofC_C"/>
</dbReference>
<evidence type="ECO:0000256" key="1">
    <source>
        <dbReference type="SAM" id="Phobius"/>
    </source>
</evidence>
<dbReference type="Pfam" id="PF08955">
    <property type="entry name" value="BofC_C"/>
    <property type="match status" value="1"/>
</dbReference>
<gene>
    <name evidence="3" type="ORF">GJB61_22965</name>
</gene>
<dbReference type="InterPro" id="IPR038117">
    <property type="entry name" value="BofC_C_sf"/>
</dbReference>
<keyword evidence="1" id="KW-1133">Transmembrane helix</keyword>
<dbReference type="Proteomes" id="UP000463051">
    <property type="component" value="Unassembled WGS sequence"/>
</dbReference>
<sequence>MIPSQVTIGKKQNEGINVNAFRLKKQLWRRWRRWKKALWVGAACIALTLLAWRSMQLPVEISELLTDSTATVEDTFNSLRTSTQNTDNNENEPAAAVFKVGENAEDEETATLTHEQLLQEIAASEISRTVHLKTTYVSGEEIQTLAGEKNPVQLKKLINERPAWNGWISAEGDLWLERRVNDLSPLMKREAYIGVDEHGNLTLFKGPPVQEKVLKTFFQMDMGSMKSALPENIWKQLHEGIRVQDIEEYNSVLSTFSDYARDTAEQVMQSKE</sequence>
<accession>A0A7X2H961</accession>
<keyword evidence="1" id="KW-0472">Membrane</keyword>